<protein>
    <submittedName>
        <fullName evidence="3">Uncharacterized protein</fullName>
    </submittedName>
</protein>
<name>A0A5M8PS21_9LECA</name>
<feature type="compositionally biased region" description="Polar residues" evidence="2">
    <location>
        <begin position="16"/>
        <end position="30"/>
    </location>
</feature>
<proteinExistence type="predicted"/>
<keyword evidence="1" id="KW-0175">Coiled coil</keyword>
<reference evidence="3 4" key="1">
    <citation type="submission" date="2019-09" db="EMBL/GenBank/DDBJ databases">
        <title>The hologenome of the rock-dwelling lichen Lasallia pustulata.</title>
        <authorList>
            <person name="Greshake Tzovaras B."/>
            <person name="Segers F."/>
            <person name="Bicker A."/>
            <person name="Dal Grande F."/>
            <person name="Otte J."/>
            <person name="Hankeln T."/>
            <person name="Schmitt I."/>
            <person name="Ebersberger I."/>
        </authorList>
    </citation>
    <scope>NUCLEOTIDE SEQUENCE [LARGE SCALE GENOMIC DNA]</scope>
    <source>
        <strain evidence="3">A1-1</strain>
    </source>
</reference>
<dbReference type="OrthoDB" id="4203839at2759"/>
<evidence type="ECO:0000313" key="3">
    <source>
        <dbReference type="EMBL" id="KAA6412331.1"/>
    </source>
</evidence>
<evidence type="ECO:0000313" key="4">
    <source>
        <dbReference type="Proteomes" id="UP000324767"/>
    </source>
</evidence>
<feature type="coiled-coil region" evidence="1">
    <location>
        <begin position="56"/>
        <end position="125"/>
    </location>
</feature>
<dbReference type="Proteomes" id="UP000324767">
    <property type="component" value="Unassembled WGS sequence"/>
</dbReference>
<accession>A0A5M8PS21</accession>
<organism evidence="3 4">
    <name type="scientific">Lasallia pustulata</name>
    <dbReference type="NCBI Taxonomy" id="136370"/>
    <lineage>
        <taxon>Eukaryota</taxon>
        <taxon>Fungi</taxon>
        <taxon>Dikarya</taxon>
        <taxon>Ascomycota</taxon>
        <taxon>Pezizomycotina</taxon>
        <taxon>Lecanoromycetes</taxon>
        <taxon>OSLEUM clade</taxon>
        <taxon>Umbilicariomycetidae</taxon>
        <taxon>Umbilicariales</taxon>
        <taxon>Umbilicariaceae</taxon>
        <taxon>Lasallia</taxon>
    </lineage>
</organism>
<evidence type="ECO:0000256" key="1">
    <source>
        <dbReference type="SAM" id="Coils"/>
    </source>
</evidence>
<sequence>MSDMSRFRPRSDDNTGPRQSNNPTNTTIPWRGQTTRLQDMSREELFQEFGRLQHANHSLERAVTIAEEKEKTLRNEHTVLTTKKGELTAANAELNQSLNTSKAEIKLLKDRISGLQAQIGKMEKTIKVQSEQISKKPELNNTPQRHIPVAPSFVHQDVLLTQPISYRHNPVAPPFVHQDTFLAQPDPRALVYGQAPPSYNPRRTQASSSYAAPTLHRQQNSMIRASTTYSPDLASTQLSRQQSFAGQPLVPFGTTSVHDELATNMNALTLQTEDTAEVDFPTELNYLFKLSETWARNYANVPDHGRDKAIPRALVDTFMRASNQSVAYSLLISGSSRYFLVAKLINAWMTENFLKISLVKGFSSSTDQDIRQAKKTCQDKDASIGLQRACVVLMATTVKDIHRDPKFEAWLQTSINAKAAPMWGQLSFLLAPGADTAWEDFRYLVAEAHRIGFRMLSVPIKISFAYPDVGPHTYFEPSSMLCRDANIKGDPQAWKHQQLRVRLGITPVVVTTDIMGDGIPKTVHLANVLLMQ</sequence>
<feature type="compositionally biased region" description="Basic and acidic residues" evidence="2">
    <location>
        <begin position="1"/>
        <end position="15"/>
    </location>
</feature>
<comment type="caution">
    <text evidence="3">The sequence shown here is derived from an EMBL/GenBank/DDBJ whole genome shotgun (WGS) entry which is preliminary data.</text>
</comment>
<dbReference type="EMBL" id="VXIT01000006">
    <property type="protein sequence ID" value="KAA6412331.1"/>
    <property type="molecule type" value="Genomic_DNA"/>
</dbReference>
<gene>
    <name evidence="3" type="ORF">FRX48_04483</name>
</gene>
<evidence type="ECO:0000256" key="2">
    <source>
        <dbReference type="SAM" id="MobiDB-lite"/>
    </source>
</evidence>
<feature type="region of interest" description="Disordered" evidence="2">
    <location>
        <begin position="1"/>
        <end position="30"/>
    </location>
</feature>
<dbReference type="AlphaFoldDB" id="A0A5M8PS21"/>